<evidence type="ECO:0000256" key="5">
    <source>
        <dbReference type="PROSITE-ProRule" id="PRU00175"/>
    </source>
</evidence>
<proteinExistence type="predicted"/>
<feature type="domain" description="RING-type" evidence="8">
    <location>
        <begin position="118"/>
        <end position="164"/>
    </location>
</feature>
<evidence type="ECO:0000256" key="4">
    <source>
        <dbReference type="ARBA" id="ARBA00022833"/>
    </source>
</evidence>
<name>A0A8B8A4X8_CRAVI</name>
<dbReference type="Proteomes" id="UP000694844">
    <property type="component" value="Chromosome 6"/>
</dbReference>
<dbReference type="PANTHER" id="PTHR25462:SF296">
    <property type="entry name" value="MEIOTIC P26, ISOFORM F"/>
    <property type="match status" value="1"/>
</dbReference>
<dbReference type="InterPro" id="IPR000315">
    <property type="entry name" value="Znf_B-box"/>
</dbReference>
<dbReference type="PROSITE" id="PS00518">
    <property type="entry name" value="ZF_RING_1"/>
    <property type="match status" value="1"/>
</dbReference>
<dbReference type="Pfam" id="PF00643">
    <property type="entry name" value="zf-B_box"/>
    <property type="match status" value="1"/>
</dbReference>
<dbReference type="SUPFAM" id="SSF57850">
    <property type="entry name" value="RING/U-box"/>
    <property type="match status" value="1"/>
</dbReference>
<gene>
    <name evidence="10" type="primary">LOC111099514</name>
</gene>
<evidence type="ECO:0000313" key="9">
    <source>
        <dbReference type="Proteomes" id="UP000694844"/>
    </source>
</evidence>
<dbReference type="Pfam" id="PF13445">
    <property type="entry name" value="zf-RING_UBOX"/>
    <property type="match status" value="1"/>
</dbReference>
<evidence type="ECO:0000256" key="2">
    <source>
        <dbReference type="ARBA" id="ARBA00022723"/>
    </source>
</evidence>
<keyword evidence="3 5" id="KW-0863">Zinc-finger</keyword>
<keyword evidence="6" id="KW-0175">Coiled coil</keyword>
<feature type="compositionally biased region" description="Polar residues" evidence="7">
    <location>
        <begin position="17"/>
        <end position="70"/>
    </location>
</feature>
<dbReference type="InterPro" id="IPR001841">
    <property type="entry name" value="Znf_RING"/>
</dbReference>
<keyword evidence="9" id="KW-1185">Reference proteome</keyword>
<evidence type="ECO:0000313" key="10">
    <source>
        <dbReference type="RefSeq" id="XP_022286532.1"/>
    </source>
</evidence>
<dbReference type="GeneID" id="111099514"/>
<accession>A0A8B8A4X8</accession>
<feature type="compositionally biased region" description="Basic and acidic residues" evidence="7">
    <location>
        <begin position="1"/>
        <end position="16"/>
    </location>
</feature>
<sequence>MSAHLPRMEINGKERSSGTLSTMNRSQGTLRGSQATLNKVSNDGSQLNLSKPGSRMTVDNVSLPSISPNKMDSPKPTPSVHTTATVTENRAVSPDINMEAIGASLISLRTEEVEVSKCPICAKELNSPKCLPCLHTFCEACVSRHVGTTLAQGKTVQIRCPVCSTPVSTARAITDPMEFSKSLPTNHFISSLMAERLLKQKLCKPCLKTHKNTPAITWCSYCAETLCKEHDSYHRGLTSADIHKTTTIEQVEKDKMMLYAPGLCPNHANEKLVYFCHDHRETCCDVCKKTIHKNCEDVVTTEEAANALKETKETHILSQMLKSINAQTDEIVHERKENIRTLEEEKGKEEQTIKSFREEIDRHLDILEQNLRAELEEKHQQKITELRAEMDSFETKRMTVAYYKDLLQALMSSSSGIQVINELGKVGQQCAILEEKVQHRAAKVKRVNYELKQNDLTSNLESLGSIEFRSTPVVPNVVTEDWNKLRSKKSVNKNKPRENTHDFLVIKYSHSRITGGTTYKSKLVLVDNTGREVRGYTEMGHRDDSFTISFKKNPWDITCLPERDGKDMIAVTLHNDCEIQVIEYGEVPLLDKHVYHTRSNCFGIAYLEGFVVVACVQGLEVAELVDDHRLVYRNYLRVPGEKIYYVCSGEKNRIYYSDAIDKGSLYCITLDGTEIFQYSHVSLRSPRGISTDSTGNVFVCGYYSNNIHQLNAEGALMHVIAPKSRTFYKPLVLIEHRDRMYSVFAKHKVIVFT</sequence>
<keyword evidence="4" id="KW-0862">Zinc</keyword>
<dbReference type="InterPro" id="IPR027370">
    <property type="entry name" value="Znf-RING_euk"/>
</dbReference>
<organism evidence="9 10">
    <name type="scientific">Crassostrea virginica</name>
    <name type="common">Eastern oyster</name>
    <dbReference type="NCBI Taxonomy" id="6565"/>
    <lineage>
        <taxon>Eukaryota</taxon>
        <taxon>Metazoa</taxon>
        <taxon>Spiralia</taxon>
        <taxon>Lophotrochozoa</taxon>
        <taxon>Mollusca</taxon>
        <taxon>Bivalvia</taxon>
        <taxon>Autobranchia</taxon>
        <taxon>Pteriomorphia</taxon>
        <taxon>Ostreida</taxon>
        <taxon>Ostreoidea</taxon>
        <taxon>Ostreidae</taxon>
        <taxon>Crassostrea</taxon>
    </lineage>
</organism>
<dbReference type="PROSITE" id="PS50089">
    <property type="entry name" value="ZF_RING_2"/>
    <property type="match status" value="1"/>
</dbReference>
<dbReference type="GO" id="GO:0008270">
    <property type="term" value="F:zinc ion binding"/>
    <property type="evidence" value="ECO:0007669"/>
    <property type="project" value="UniProtKB-KW"/>
</dbReference>
<dbReference type="Gene3D" id="3.30.160.60">
    <property type="entry name" value="Classic Zinc Finger"/>
    <property type="match status" value="1"/>
</dbReference>
<dbReference type="AlphaFoldDB" id="A0A8B8A4X8"/>
<keyword evidence="2" id="KW-0479">Metal-binding</keyword>
<dbReference type="GO" id="GO:0061630">
    <property type="term" value="F:ubiquitin protein ligase activity"/>
    <property type="evidence" value="ECO:0007669"/>
    <property type="project" value="TreeGrafter"/>
</dbReference>
<dbReference type="OrthoDB" id="6086606at2759"/>
<evidence type="ECO:0000259" key="8">
    <source>
        <dbReference type="PROSITE" id="PS50089"/>
    </source>
</evidence>
<feature type="coiled-coil region" evidence="6">
    <location>
        <begin position="332"/>
        <end position="396"/>
    </location>
</feature>
<evidence type="ECO:0000256" key="1">
    <source>
        <dbReference type="ARBA" id="ARBA00022553"/>
    </source>
</evidence>
<dbReference type="InterPro" id="IPR047153">
    <property type="entry name" value="TRIM45/56/19-like"/>
</dbReference>
<reference evidence="10" key="1">
    <citation type="submission" date="2025-08" db="UniProtKB">
        <authorList>
            <consortium name="RefSeq"/>
        </authorList>
    </citation>
    <scope>IDENTIFICATION</scope>
    <source>
        <tissue evidence="10">Whole sample</tissue>
    </source>
</reference>
<dbReference type="Gene3D" id="2.120.10.30">
    <property type="entry name" value="TolB, C-terminal domain"/>
    <property type="match status" value="1"/>
</dbReference>
<dbReference type="CDD" id="cd19756">
    <property type="entry name" value="Bbox2"/>
    <property type="match status" value="1"/>
</dbReference>
<evidence type="ECO:0000256" key="7">
    <source>
        <dbReference type="SAM" id="MobiDB-lite"/>
    </source>
</evidence>
<dbReference type="PANTHER" id="PTHR25462">
    <property type="entry name" value="BONUS, ISOFORM C-RELATED"/>
    <property type="match status" value="1"/>
</dbReference>
<evidence type="ECO:0000256" key="3">
    <source>
        <dbReference type="ARBA" id="ARBA00022771"/>
    </source>
</evidence>
<dbReference type="SMART" id="SM00184">
    <property type="entry name" value="RING"/>
    <property type="match status" value="1"/>
</dbReference>
<dbReference type="RefSeq" id="XP_022286532.1">
    <property type="nucleotide sequence ID" value="XM_022430824.1"/>
</dbReference>
<dbReference type="SUPFAM" id="SSF63825">
    <property type="entry name" value="YWTD domain"/>
    <property type="match status" value="1"/>
</dbReference>
<dbReference type="InterPro" id="IPR011042">
    <property type="entry name" value="6-blade_b-propeller_TolB-like"/>
</dbReference>
<dbReference type="InterPro" id="IPR013083">
    <property type="entry name" value="Znf_RING/FYVE/PHD"/>
</dbReference>
<dbReference type="SUPFAM" id="SSF57845">
    <property type="entry name" value="B-box zinc-binding domain"/>
    <property type="match status" value="1"/>
</dbReference>
<feature type="region of interest" description="Disordered" evidence="7">
    <location>
        <begin position="1"/>
        <end position="82"/>
    </location>
</feature>
<dbReference type="InterPro" id="IPR017907">
    <property type="entry name" value="Znf_RING_CS"/>
</dbReference>
<protein>
    <submittedName>
        <fullName evidence="10">E3 ubiquitin-protein ligase TRIM33-like</fullName>
    </submittedName>
</protein>
<dbReference type="Gene3D" id="3.30.40.10">
    <property type="entry name" value="Zinc/RING finger domain, C3HC4 (zinc finger)"/>
    <property type="match status" value="1"/>
</dbReference>
<keyword evidence="1" id="KW-0597">Phosphoprotein</keyword>
<evidence type="ECO:0000256" key="6">
    <source>
        <dbReference type="SAM" id="Coils"/>
    </source>
</evidence>
<dbReference type="KEGG" id="cvn:111099514"/>